<dbReference type="GeneID" id="8576736"/>
<protein>
    <submittedName>
        <fullName evidence="1">Protein CBG21072</fullName>
    </submittedName>
</protein>
<evidence type="ECO:0000313" key="1">
    <source>
        <dbReference type="EMBL" id="CAP37962.1"/>
    </source>
</evidence>
<keyword evidence="2" id="KW-1185">Reference proteome</keyword>
<dbReference type="EMBL" id="HE601035">
    <property type="protein sequence ID" value="CAP37962.1"/>
    <property type="molecule type" value="Genomic_DNA"/>
</dbReference>
<proteinExistence type="predicted"/>
<sequence length="128" mass="14498">MTRRALFSSPCRFTGSKRQRKEIVGRLSRIPPITKDQLHCGHQLEFGEVATCQKRNEDSNTVVQPNTRLADGHTYVLPPPPKAGDRVVPSGKMVECICTIGLFALLFMFLNKRFCLKTVVLFSIFQIF</sequence>
<dbReference type="PANTHER" id="PTHR36942">
    <property type="entry name" value="PROTEIN CBG10268"/>
    <property type="match status" value="1"/>
</dbReference>
<reference evidence="1 2" key="1">
    <citation type="journal article" date="2003" name="PLoS Biol.">
        <title>The genome sequence of Caenorhabditis briggsae: a platform for comparative genomics.</title>
        <authorList>
            <person name="Stein L.D."/>
            <person name="Bao Z."/>
            <person name="Blasiar D."/>
            <person name="Blumenthal T."/>
            <person name="Brent M.R."/>
            <person name="Chen N."/>
            <person name="Chinwalla A."/>
            <person name="Clarke L."/>
            <person name="Clee C."/>
            <person name="Coghlan A."/>
            <person name="Coulson A."/>
            <person name="D'Eustachio P."/>
            <person name="Fitch D.H."/>
            <person name="Fulton L.A."/>
            <person name="Fulton R.E."/>
            <person name="Griffiths-Jones S."/>
            <person name="Harris T.W."/>
            <person name="Hillier L.W."/>
            <person name="Kamath R."/>
            <person name="Kuwabara P.E."/>
            <person name="Mardis E.R."/>
            <person name="Marra M.A."/>
            <person name="Miner T.L."/>
            <person name="Minx P."/>
            <person name="Mullikin J.C."/>
            <person name="Plumb R.W."/>
            <person name="Rogers J."/>
            <person name="Schein J.E."/>
            <person name="Sohrmann M."/>
            <person name="Spieth J."/>
            <person name="Stajich J.E."/>
            <person name="Wei C."/>
            <person name="Willey D."/>
            <person name="Wilson R.K."/>
            <person name="Durbin R."/>
            <person name="Waterston R.H."/>
        </authorList>
    </citation>
    <scope>NUCLEOTIDE SEQUENCE [LARGE SCALE GENOMIC DNA]</scope>
    <source>
        <strain evidence="1 2">AF16</strain>
    </source>
</reference>
<dbReference type="Proteomes" id="UP000008549">
    <property type="component" value="Unassembled WGS sequence"/>
</dbReference>
<evidence type="ECO:0000313" key="2">
    <source>
        <dbReference type="Proteomes" id="UP000008549"/>
    </source>
</evidence>
<organism evidence="1 2">
    <name type="scientific">Caenorhabditis briggsae</name>
    <dbReference type="NCBI Taxonomy" id="6238"/>
    <lineage>
        <taxon>Eukaryota</taxon>
        <taxon>Metazoa</taxon>
        <taxon>Ecdysozoa</taxon>
        <taxon>Nematoda</taxon>
        <taxon>Chromadorea</taxon>
        <taxon>Rhabditida</taxon>
        <taxon>Rhabditina</taxon>
        <taxon>Rhabditomorpha</taxon>
        <taxon>Rhabditoidea</taxon>
        <taxon>Rhabditidae</taxon>
        <taxon>Peloderinae</taxon>
        <taxon>Caenorhabditis</taxon>
    </lineage>
</organism>
<dbReference type="KEGG" id="cbr:CBG_21072"/>
<dbReference type="InParanoid" id="A8XZ95"/>
<dbReference type="CTD" id="8576736"/>
<accession>A8XZ95</accession>
<reference evidence="1 2" key="2">
    <citation type="journal article" date="2011" name="PLoS Genet.">
        <title>Caenorhabditis briggsae recombinant inbred line genotypes reveal inter-strain incompatibility and the evolution of recombination.</title>
        <authorList>
            <person name="Ross J.A."/>
            <person name="Koboldt D.C."/>
            <person name="Staisch J.E."/>
            <person name="Chamberlin H.M."/>
            <person name="Gupta B.P."/>
            <person name="Miller R.D."/>
            <person name="Baird S.E."/>
            <person name="Haag E.S."/>
        </authorList>
    </citation>
    <scope>NUCLEOTIDE SEQUENCE [LARGE SCALE GENOMIC DNA]</scope>
    <source>
        <strain evidence="1 2">AF16</strain>
    </source>
</reference>
<dbReference type="RefSeq" id="XP_002634744.1">
    <property type="nucleotide sequence ID" value="XM_002634698.1"/>
</dbReference>
<name>A8XZ95_CAEBR</name>
<dbReference type="PANTHER" id="PTHR36942:SF1">
    <property type="entry name" value="IMMUNITY PROTEIN 72 OF POLYMORPHIC TOXIN SYSTEM-RELATED"/>
    <property type="match status" value="1"/>
</dbReference>
<dbReference type="HOGENOM" id="CLU_1961546_0_0_1"/>
<gene>
    <name evidence="1" type="ORF">CBG21072</name>
    <name evidence="1" type="ORF">CBG_21072</name>
</gene>
<dbReference type="AlphaFoldDB" id="A8XZ95"/>